<accession>S4GRF2</accession>
<dbReference type="HOGENOM" id="CLU_3234099_0_0_11"/>
<evidence type="ECO:0000313" key="2">
    <source>
        <dbReference type="Proteomes" id="UP000014601"/>
    </source>
</evidence>
<dbReference type="EMBL" id="ATJO01000185">
    <property type="protein sequence ID" value="EPI48982.1"/>
    <property type="molecule type" value="Genomic_DNA"/>
</dbReference>
<gene>
    <name evidence="1" type="ORF">HMPREF1576_01504</name>
</gene>
<organism evidence="1 2">
    <name type="scientific">Gardnerella pickettii JCP7719</name>
    <dbReference type="NCBI Taxonomy" id="1261061"/>
    <lineage>
        <taxon>Bacteria</taxon>
        <taxon>Bacillati</taxon>
        <taxon>Actinomycetota</taxon>
        <taxon>Actinomycetes</taxon>
        <taxon>Bifidobacteriales</taxon>
        <taxon>Bifidobacteriaceae</taxon>
        <taxon>Gardnerella</taxon>
        <taxon>Gardnerella pickettii</taxon>
    </lineage>
</organism>
<protein>
    <submittedName>
        <fullName evidence="1">Uncharacterized protein</fullName>
    </submittedName>
</protein>
<comment type="caution">
    <text evidence="1">The sequence shown here is derived from an EMBL/GenBank/DDBJ whole genome shotgun (WGS) entry which is preliminary data.</text>
</comment>
<dbReference type="AlphaFoldDB" id="S4GRF2"/>
<sequence length="43" mass="4672">MLDTPFRATKSVNSLCGNITSALKARRQVVSFAQISCAIPRGY</sequence>
<evidence type="ECO:0000313" key="1">
    <source>
        <dbReference type="EMBL" id="EPI48982.1"/>
    </source>
</evidence>
<proteinExistence type="predicted"/>
<name>S4GRF2_9BIFI</name>
<dbReference type="Proteomes" id="UP000014601">
    <property type="component" value="Unassembled WGS sequence"/>
</dbReference>
<reference evidence="1 2" key="1">
    <citation type="submission" date="2013-06" db="EMBL/GenBank/DDBJ databases">
        <authorList>
            <person name="Weinstock G."/>
            <person name="Sodergren E."/>
            <person name="Lobos E.A."/>
            <person name="Fulton L."/>
            <person name="Fulton R."/>
            <person name="Courtney L."/>
            <person name="Fronick C."/>
            <person name="O'Laughlin M."/>
            <person name="Godfrey J."/>
            <person name="Wilson R.M."/>
            <person name="Miner T."/>
            <person name="Farmer C."/>
            <person name="Delehaunty K."/>
            <person name="Cordes M."/>
            <person name="Minx P."/>
            <person name="Tomlinson C."/>
            <person name="Chen J."/>
            <person name="Wollam A."/>
            <person name="Pepin K.H."/>
            <person name="Bhonagiri V."/>
            <person name="Zhang X."/>
            <person name="Warren W."/>
            <person name="Mitreva M."/>
            <person name="Mardis E.R."/>
            <person name="Wilson R.K."/>
        </authorList>
    </citation>
    <scope>NUCLEOTIDE SEQUENCE [LARGE SCALE GENOMIC DNA]</scope>
    <source>
        <strain evidence="1 2">JCP7719</strain>
    </source>
</reference>